<dbReference type="PANTHER" id="PTHR22957:SF337">
    <property type="entry name" value="TBC1 DOMAIN FAMILY MEMBER 5"/>
    <property type="match status" value="1"/>
</dbReference>
<dbReference type="SUPFAM" id="SSF47923">
    <property type="entry name" value="Ypt/Rab-GAP domain of gyp1p"/>
    <property type="match status" value="2"/>
</dbReference>
<organism evidence="4 5">
    <name type="scientific">Flemingia macrophylla</name>
    <dbReference type="NCBI Taxonomy" id="520843"/>
    <lineage>
        <taxon>Eukaryota</taxon>
        <taxon>Viridiplantae</taxon>
        <taxon>Streptophyta</taxon>
        <taxon>Embryophyta</taxon>
        <taxon>Tracheophyta</taxon>
        <taxon>Spermatophyta</taxon>
        <taxon>Magnoliopsida</taxon>
        <taxon>eudicotyledons</taxon>
        <taxon>Gunneridae</taxon>
        <taxon>Pentapetalae</taxon>
        <taxon>rosids</taxon>
        <taxon>fabids</taxon>
        <taxon>Fabales</taxon>
        <taxon>Fabaceae</taxon>
        <taxon>Papilionoideae</taxon>
        <taxon>50 kb inversion clade</taxon>
        <taxon>NPAAA clade</taxon>
        <taxon>indigoferoid/millettioid clade</taxon>
        <taxon>Phaseoleae</taxon>
        <taxon>Flemingia</taxon>
    </lineage>
</organism>
<feature type="domain" description="Rab-GAP TBC" evidence="3">
    <location>
        <begin position="30"/>
        <end position="367"/>
    </location>
</feature>
<dbReference type="GO" id="GO:0005096">
    <property type="term" value="F:GTPase activator activity"/>
    <property type="evidence" value="ECO:0007669"/>
    <property type="project" value="UniProtKB-KW"/>
</dbReference>
<dbReference type="InterPro" id="IPR000195">
    <property type="entry name" value="Rab-GAP-TBC_dom"/>
</dbReference>
<feature type="region of interest" description="Disordered" evidence="2">
    <location>
        <begin position="668"/>
        <end position="692"/>
    </location>
</feature>
<dbReference type="Gene3D" id="1.10.8.270">
    <property type="entry name" value="putative rabgap domain of human tbc1 domain family member 14 like domains"/>
    <property type="match status" value="1"/>
</dbReference>
<feature type="compositionally biased region" description="Pro residues" evidence="2">
    <location>
        <begin position="1"/>
        <end position="11"/>
    </location>
</feature>
<comment type="caution">
    <text evidence="4">The sequence shown here is derived from an EMBL/GenBank/DDBJ whole genome shotgun (WGS) entry which is preliminary data.</text>
</comment>
<protein>
    <recommendedName>
        <fullName evidence="3">Rab-GAP TBC domain-containing protein</fullName>
    </recommendedName>
</protein>
<gene>
    <name evidence="4" type="ORF">Fmac_013125</name>
</gene>
<evidence type="ECO:0000313" key="4">
    <source>
        <dbReference type="EMBL" id="KAL2338679.1"/>
    </source>
</evidence>
<feature type="compositionally biased region" description="Polar residues" evidence="2">
    <location>
        <begin position="614"/>
        <end position="630"/>
    </location>
</feature>
<dbReference type="InterPro" id="IPR035969">
    <property type="entry name" value="Rab-GAP_TBC_sf"/>
</dbReference>
<keyword evidence="1" id="KW-0343">GTPase activation</keyword>
<evidence type="ECO:0000313" key="5">
    <source>
        <dbReference type="Proteomes" id="UP001603857"/>
    </source>
</evidence>
<feature type="compositionally biased region" description="Polar residues" evidence="2">
    <location>
        <begin position="12"/>
        <end position="27"/>
    </location>
</feature>
<feature type="compositionally biased region" description="Low complexity" evidence="2">
    <location>
        <begin position="681"/>
        <end position="692"/>
    </location>
</feature>
<accession>A0ABD1MSB7</accession>
<evidence type="ECO:0000256" key="1">
    <source>
        <dbReference type="ARBA" id="ARBA00022468"/>
    </source>
</evidence>
<dbReference type="SMART" id="SM00164">
    <property type="entry name" value="TBC"/>
    <property type="match status" value="1"/>
</dbReference>
<keyword evidence="5" id="KW-1185">Reference proteome</keyword>
<feature type="compositionally biased region" description="Basic and acidic residues" evidence="2">
    <location>
        <begin position="632"/>
        <end position="641"/>
    </location>
</feature>
<feature type="compositionally biased region" description="Basic and acidic residues" evidence="2">
    <location>
        <begin position="523"/>
        <end position="535"/>
    </location>
</feature>
<reference evidence="4 5" key="1">
    <citation type="submission" date="2024-08" db="EMBL/GenBank/DDBJ databases">
        <title>Insights into the chromosomal genome structure of Flemingia macrophylla.</title>
        <authorList>
            <person name="Ding Y."/>
            <person name="Zhao Y."/>
            <person name="Bi W."/>
            <person name="Wu M."/>
            <person name="Zhao G."/>
            <person name="Gong Y."/>
            <person name="Li W."/>
            <person name="Zhang P."/>
        </authorList>
    </citation>
    <scope>NUCLEOTIDE SEQUENCE [LARGE SCALE GENOMIC DNA]</scope>
    <source>
        <strain evidence="4">DYQJB</strain>
        <tissue evidence="4">Leaf</tissue>
    </source>
</reference>
<feature type="region of interest" description="Disordered" evidence="2">
    <location>
        <begin position="523"/>
        <end position="557"/>
    </location>
</feature>
<dbReference type="Gene3D" id="1.10.472.80">
    <property type="entry name" value="Ypt/Rab-GAP domain of gyp1p, domain 3"/>
    <property type="match status" value="1"/>
</dbReference>
<name>A0ABD1MSB7_9FABA</name>
<feature type="region of interest" description="Disordered" evidence="2">
    <location>
        <begin position="1"/>
        <end position="27"/>
    </location>
</feature>
<sequence>MSPALMDPPFPESTSLPSLTAETVSAPNSQRFGDLRGLQWRINLGVLPSSSSSSIDDLRRATANSRRRYASLRGRLLVDPHVTQDGSSSPNLVIDNPLSQNPDSTWSRFFRNAEMGRMVDQDLSRLYPEHGNYFQTPGCQGILRRILLLWCLRHPECGYRQGMHELLAPLLYVLQCDVECLSEVRKLYEDHFTDRFDDLICQENDLSYNFDFKKSDMMENEIDSNGKSMKIKSLDELDPKIQKIVLLSDAYGAEGELGVVLSEKFIEHDAYCMFDALMNGARGSIAMADFFSYSPVPGSDTGLPPVIEASAALYHLLSHVDSSLHGHLVDLGVEPQYFALRWLRVLFGREFSLSNLLIIWDEIFSSDNSKVEKHADNNAGLSFRIFHSSRGAFITAMAVAMMLHLRSSLLAAENPTTCLQRLLNFPEDSNIEKLIAKAKSLQALALSSEISSSMPSLVEYHNQGKTVLTRSHKLSSESNSPKTPLNLVPDSYWEEKWRVLHKDEELKQDGVEKQVPTRKKGWTDKVKFSLKRTESDPSSSKTKSGKKESRASGGRSLLEDLSKELGLEEDNEKLCCCENNHNMSATVVEEQREDDSDCSNNYTPEDQCLIQNTTSEENSPVNSCSGSPPNEANDHKNDPEKSSVGSNLSLDEIDESAFSSPVDSFIPISDHPEKVSQTPASNNIINSTGNSTTHSREIKLNKFQWLRMFGWSNGEFMSEKGSDASEAVKPASISNNQSNTMPSSTVNRHCSSVSCKGESNDQNMMMSTVRNIGKSMLEHIQVIECALQQDLGQGESLDNMPKKVLVGEGQVTAMSALKELRKISNLLSEM</sequence>
<evidence type="ECO:0000256" key="2">
    <source>
        <dbReference type="SAM" id="MobiDB-lite"/>
    </source>
</evidence>
<dbReference type="PROSITE" id="PS50086">
    <property type="entry name" value="TBC_RABGAP"/>
    <property type="match status" value="1"/>
</dbReference>
<dbReference type="Pfam" id="PF00566">
    <property type="entry name" value="RabGAP-TBC"/>
    <property type="match status" value="2"/>
</dbReference>
<dbReference type="Proteomes" id="UP001603857">
    <property type="component" value="Unassembled WGS sequence"/>
</dbReference>
<dbReference type="FunFam" id="1.10.472.80:FF:000034">
    <property type="entry name" value="TBC1 domain family member 5"/>
    <property type="match status" value="1"/>
</dbReference>
<feature type="region of interest" description="Disordered" evidence="2">
    <location>
        <begin position="614"/>
        <end position="646"/>
    </location>
</feature>
<dbReference type="EMBL" id="JBGMDY010000004">
    <property type="protein sequence ID" value="KAL2338679.1"/>
    <property type="molecule type" value="Genomic_DNA"/>
</dbReference>
<proteinExistence type="predicted"/>
<evidence type="ECO:0000259" key="3">
    <source>
        <dbReference type="PROSITE" id="PS50086"/>
    </source>
</evidence>
<dbReference type="AlphaFoldDB" id="A0ABD1MSB7"/>
<dbReference type="PANTHER" id="PTHR22957">
    <property type="entry name" value="TBC1 DOMAIN FAMILY MEMBER GTPASE-ACTIVATING PROTEIN"/>
    <property type="match status" value="1"/>
</dbReference>